<dbReference type="AlphaFoldDB" id="A0A3A4RFG4"/>
<dbReference type="PANTHER" id="PTHR39193:SF1">
    <property type="entry name" value="5-DEOXY-GLUCURONATE ISOMERASE"/>
    <property type="match status" value="1"/>
</dbReference>
<dbReference type="PIRSF" id="PIRSF036628">
    <property type="entry name" value="IolB"/>
    <property type="match status" value="1"/>
</dbReference>
<dbReference type="EMBL" id="QZJZ01000015">
    <property type="protein sequence ID" value="RJP61202.1"/>
    <property type="molecule type" value="Genomic_DNA"/>
</dbReference>
<dbReference type="GO" id="GO:0102482">
    <property type="term" value="F:5-deoxy-D-glucuronate isomerase activity"/>
    <property type="evidence" value="ECO:0007669"/>
    <property type="project" value="UniProtKB-EC"/>
</dbReference>
<reference evidence="2 3" key="1">
    <citation type="journal article" date="2017" name="ISME J.">
        <title>Energy and carbon metabolisms in a deep terrestrial subsurface fluid microbial community.</title>
        <authorList>
            <person name="Momper L."/>
            <person name="Jungbluth S.P."/>
            <person name="Lee M.D."/>
            <person name="Amend J.P."/>
        </authorList>
    </citation>
    <scope>NUCLEOTIDE SEQUENCE [LARGE SCALE GENOMIC DNA]</scope>
    <source>
        <strain evidence="2">SURF_26</strain>
    </source>
</reference>
<dbReference type="Proteomes" id="UP000266426">
    <property type="component" value="Unassembled WGS sequence"/>
</dbReference>
<dbReference type="InterPro" id="IPR024203">
    <property type="entry name" value="Deoxy-glucuronate_isom_IolB"/>
</dbReference>
<protein>
    <submittedName>
        <fullName evidence="2">5-deoxy-glucuronate isomerase</fullName>
        <ecNumber evidence="2">5.3.1.30</ecNumber>
    </submittedName>
</protein>
<dbReference type="EC" id="5.3.1.30" evidence="2"/>
<dbReference type="GO" id="GO:0019310">
    <property type="term" value="P:inositol catabolic process"/>
    <property type="evidence" value="ECO:0007669"/>
    <property type="project" value="InterPro"/>
</dbReference>
<dbReference type="PANTHER" id="PTHR39193">
    <property type="entry name" value="5-DEOXY-GLUCURONATE ISOMERASE"/>
    <property type="match status" value="1"/>
</dbReference>
<proteinExistence type="predicted"/>
<evidence type="ECO:0000313" key="2">
    <source>
        <dbReference type="EMBL" id="RJP61202.1"/>
    </source>
</evidence>
<sequence length="262" mass="29907">MVDFSIFKQKKEGLTRFVDNRQDIVRMIRFSYLLLRTGEEYHLAGSTAHEQAIILLSGAMSIFCDGYESMLGPRRNVFLDKAWAAYVPLGESAVIRTESGCEALVCGVMCSVRHPFAVVTPGDVRVKTVGSGAYKRSVHDIFPSDFPAHRIIAGETFNPAGNWSSFPPHKHDTDRTGEDRLEEVYYYRLYPENGFGFQRIYSPERNFDRAYVIKDHSVVMIPFGYHPVAASPGYDLYYFWLLAGSARRLNPYTDPEHKWLLK</sequence>
<dbReference type="SUPFAM" id="SSF51182">
    <property type="entry name" value="RmlC-like cupins"/>
    <property type="match status" value="1"/>
</dbReference>
<name>A0A3A4RFG4_9BACT</name>
<dbReference type="Gene3D" id="2.60.120.10">
    <property type="entry name" value="Jelly Rolls"/>
    <property type="match status" value="2"/>
</dbReference>
<dbReference type="GO" id="GO:0008880">
    <property type="term" value="F:glucuronate isomerase activity"/>
    <property type="evidence" value="ECO:0007669"/>
    <property type="project" value="InterPro"/>
</dbReference>
<accession>A0A3A4RFG4</accession>
<evidence type="ECO:0000256" key="1">
    <source>
        <dbReference type="ARBA" id="ARBA00023235"/>
    </source>
</evidence>
<dbReference type="InterPro" id="IPR021120">
    <property type="entry name" value="KduI/IolB_isomerase"/>
</dbReference>
<dbReference type="Pfam" id="PF04962">
    <property type="entry name" value="KduI"/>
    <property type="match status" value="1"/>
</dbReference>
<dbReference type="InterPro" id="IPR011051">
    <property type="entry name" value="RmlC_Cupin_sf"/>
</dbReference>
<dbReference type="NCBIfam" id="TIGR04378">
    <property type="entry name" value="myo_inos_iolB"/>
    <property type="match status" value="1"/>
</dbReference>
<gene>
    <name evidence="2" type="primary">iolB</name>
    <name evidence="2" type="ORF">C4541_02385</name>
</gene>
<comment type="caution">
    <text evidence="2">The sequence shown here is derived from an EMBL/GenBank/DDBJ whole genome shotgun (WGS) entry which is preliminary data.</text>
</comment>
<dbReference type="InterPro" id="IPR014710">
    <property type="entry name" value="RmlC-like_jellyroll"/>
</dbReference>
<organism evidence="2 3">
    <name type="scientific">Candidatus Auribacter fodinae</name>
    <dbReference type="NCBI Taxonomy" id="2093366"/>
    <lineage>
        <taxon>Bacteria</taxon>
        <taxon>Pseudomonadati</taxon>
        <taxon>Candidatus Auribacterota</taxon>
        <taxon>Candidatus Auribacteria</taxon>
        <taxon>Candidatus Auribacterales</taxon>
        <taxon>Candidatus Auribacteraceae</taxon>
        <taxon>Candidatus Auribacter</taxon>
    </lineage>
</organism>
<keyword evidence="1 2" id="KW-0413">Isomerase</keyword>
<evidence type="ECO:0000313" key="3">
    <source>
        <dbReference type="Proteomes" id="UP000266426"/>
    </source>
</evidence>